<dbReference type="RefSeq" id="XP_010910959.1">
    <property type="nucleotide sequence ID" value="XM_010912657.1"/>
</dbReference>
<organism evidence="2 3">
    <name type="scientific">Elaeis guineensis var. tenera</name>
    <name type="common">Oil palm</name>
    <dbReference type="NCBI Taxonomy" id="51953"/>
    <lineage>
        <taxon>Eukaryota</taxon>
        <taxon>Viridiplantae</taxon>
        <taxon>Streptophyta</taxon>
        <taxon>Embryophyta</taxon>
        <taxon>Tracheophyta</taxon>
        <taxon>Spermatophyta</taxon>
        <taxon>Magnoliopsida</taxon>
        <taxon>Liliopsida</taxon>
        <taxon>Arecaceae</taxon>
        <taxon>Arecoideae</taxon>
        <taxon>Cocoseae</taxon>
        <taxon>Elaeidinae</taxon>
        <taxon>Elaeis</taxon>
    </lineage>
</organism>
<feature type="compositionally biased region" description="Gly residues" evidence="1">
    <location>
        <begin position="75"/>
        <end position="91"/>
    </location>
</feature>
<protein>
    <submittedName>
        <fullName evidence="3">Heat shock 70 kDa protein-like</fullName>
    </submittedName>
</protein>
<keyword evidence="2" id="KW-1185">Reference proteome</keyword>
<dbReference type="AlphaFoldDB" id="A0A6I9QKF4"/>
<feature type="region of interest" description="Disordered" evidence="1">
    <location>
        <begin position="70"/>
        <end position="99"/>
    </location>
</feature>
<dbReference type="InParanoid" id="A0A6I9QKF4"/>
<evidence type="ECO:0000313" key="3">
    <source>
        <dbReference type="RefSeq" id="XP_010910959.1"/>
    </source>
</evidence>
<proteinExistence type="predicted"/>
<dbReference type="Gene3D" id="1.20.1270.10">
    <property type="match status" value="1"/>
</dbReference>
<evidence type="ECO:0000256" key="1">
    <source>
        <dbReference type="SAM" id="MobiDB-lite"/>
    </source>
</evidence>
<dbReference type="InterPro" id="IPR029048">
    <property type="entry name" value="HSP70_C_sf"/>
</dbReference>
<gene>
    <name evidence="3" type="primary">LOC105036941</name>
</gene>
<accession>A0A6I9QKF4</accession>
<sequence>MRNTVRDDEIKAKLSEGDRKKIEKAVEEAITWLDGNKLAEVDEFECKLKELEEVCNPIVDRIYQEDGEAASGARMNGGGHGSTGGSTGTGAGPKIEEVD</sequence>
<name>A0A6I9QKF4_ELAGV</name>
<evidence type="ECO:0000313" key="2">
    <source>
        <dbReference type="Proteomes" id="UP000504607"/>
    </source>
</evidence>
<dbReference type="SUPFAM" id="SSF100934">
    <property type="entry name" value="Heat shock protein 70kD (HSP70), C-terminal subdomain"/>
    <property type="match status" value="1"/>
</dbReference>
<dbReference type="OrthoDB" id="667636at2759"/>
<reference evidence="3" key="1">
    <citation type="submission" date="2025-08" db="UniProtKB">
        <authorList>
            <consortium name="RefSeq"/>
        </authorList>
    </citation>
    <scope>IDENTIFICATION</scope>
</reference>
<dbReference type="Proteomes" id="UP000504607">
    <property type="component" value="Unplaced"/>
</dbReference>